<dbReference type="AlphaFoldDB" id="A0A8T3AEM2"/>
<proteinExistence type="predicted"/>
<reference evidence="1" key="1">
    <citation type="journal article" date="2022" name="Front. Genet.">
        <title>Chromosome-Scale Assembly of the Dendrobium nobile Genome Provides Insights Into the Molecular Mechanism of the Biosynthesis of the Medicinal Active Ingredient of Dendrobium.</title>
        <authorList>
            <person name="Xu Q."/>
            <person name="Niu S.-C."/>
            <person name="Li K.-L."/>
            <person name="Zheng P.-J."/>
            <person name="Zhang X.-J."/>
            <person name="Jia Y."/>
            <person name="Liu Y."/>
            <person name="Niu Y.-X."/>
            <person name="Yu L.-H."/>
            <person name="Chen D.-F."/>
            <person name="Zhang G.-Q."/>
        </authorList>
    </citation>
    <scope>NUCLEOTIDE SEQUENCE</scope>
    <source>
        <tissue evidence="1">Leaf</tissue>
    </source>
</reference>
<dbReference type="EMBL" id="JAGYWB010000017">
    <property type="protein sequence ID" value="KAI0494817.1"/>
    <property type="molecule type" value="Genomic_DNA"/>
</dbReference>
<protein>
    <submittedName>
        <fullName evidence="1">Uncharacterized protein</fullName>
    </submittedName>
</protein>
<dbReference type="Proteomes" id="UP000829196">
    <property type="component" value="Unassembled WGS sequence"/>
</dbReference>
<sequence>MSANFTGWLKNGRDFSFSQEIRSDQVIQMTQVQKKPSLHTKAFTAFSLLALLRLSLSLSPSFPKLKLYYCEQRYNGLYSVAEEDVRTEIEDLAWVSRCCTAALIFVCNQNLKQISTLEMEPGQ</sequence>
<name>A0A8T3AEM2_DENNO</name>
<gene>
    <name evidence="1" type="ORF">KFK09_024960</name>
</gene>
<organism evidence="1 2">
    <name type="scientific">Dendrobium nobile</name>
    <name type="common">Orchid</name>
    <dbReference type="NCBI Taxonomy" id="94219"/>
    <lineage>
        <taxon>Eukaryota</taxon>
        <taxon>Viridiplantae</taxon>
        <taxon>Streptophyta</taxon>
        <taxon>Embryophyta</taxon>
        <taxon>Tracheophyta</taxon>
        <taxon>Spermatophyta</taxon>
        <taxon>Magnoliopsida</taxon>
        <taxon>Liliopsida</taxon>
        <taxon>Asparagales</taxon>
        <taxon>Orchidaceae</taxon>
        <taxon>Epidendroideae</taxon>
        <taxon>Malaxideae</taxon>
        <taxon>Dendrobiinae</taxon>
        <taxon>Dendrobium</taxon>
    </lineage>
</organism>
<accession>A0A8T3AEM2</accession>
<comment type="caution">
    <text evidence="1">The sequence shown here is derived from an EMBL/GenBank/DDBJ whole genome shotgun (WGS) entry which is preliminary data.</text>
</comment>
<keyword evidence="2" id="KW-1185">Reference proteome</keyword>
<evidence type="ECO:0000313" key="1">
    <source>
        <dbReference type="EMBL" id="KAI0494817.1"/>
    </source>
</evidence>
<evidence type="ECO:0000313" key="2">
    <source>
        <dbReference type="Proteomes" id="UP000829196"/>
    </source>
</evidence>